<dbReference type="InterPro" id="IPR002464">
    <property type="entry name" value="DNA/RNA_helicase_DEAH_CS"/>
</dbReference>
<dbReference type="EC" id="5.6.2.4" evidence="9"/>
<dbReference type="GO" id="GO:0043590">
    <property type="term" value="C:bacterial nucleoid"/>
    <property type="evidence" value="ECO:0007669"/>
    <property type="project" value="TreeGrafter"/>
</dbReference>
<dbReference type="InterPro" id="IPR027417">
    <property type="entry name" value="P-loop_NTPase"/>
</dbReference>
<dbReference type="SMART" id="SM00487">
    <property type="entry name" value="DEXDc"/>
    <property type="match status" value="1"/>
</dbReference>
<dbReference type="PROSITE" id="PS51194">
    <property type="entry name" value="HELICASE_CTER"/>
    <property type="match status" value="1"/>
</dbReference>
<dbReference type="GO" id="GO:0005524">
    <property type="term" value="F:ATP binding"/>
    <property type="evidence" value="ECO:0007669"/>
    <property type="project" value="UniProtKB-KW"/>
</dbReference>
<dbReference type="OrthoDB" id="9760034at2"/>
<sequence>MNRQAAEQLLKTAIDDEDAQFREGQWEAIDALVNHNQKLLVVQRTGWGKSSVYFISTKIFRDREQGPTIIVSPLLALMRNQIESAERLGIRAVTMNSSNNEDWEAVTRDILNDQVDCLLISPERLANDNFVETVLRPIADRISLMVVDEAHCISDWGHDFRPDYRRIVSILRQLPENTPVLGTTATANRRVVEDIEAQLGDIQTLRGQLGRDSLALQNIRLPDQASRLAWLARVIPQLDGTGIVYTLTTRDAEQVAEWLVRNDINARAYHGKVTHSDFITPAGNPDSNAYRQHLETLLLNNQIDVLVATTALGMGYDKPDLSFVIHYQSPGSIVAYYQQVGRAGRRISDAKGVLLSGVEDSDIHEYFRSSAFPSLEQINEILEALASVDGLTMRQLEELTNLRFGQIEKVLKLLSVENPAPVIKEGSQWKRTPVRFNLDQDRIEHLTHQRELEWQEVLDYQVSDTCLMLYLRQALDDEEAQPCGRCAVCLEEEIVTSAIESALAHDAAIFLRHAEMTIKPNVQVAAGAFVEEGFRGNLPIERRAQEGRVLSRWGDAGWGQMVRDDKHDNHFRDELVDAMAEMILERWELEERPTWLCCVPSRNHPELVPDYARRLAIRLGLEFVDVIQKVRDNEQQKFQQNRFHQCRNLDGAFEVEGSIPEGPCFLVDDIVDSGWTLTVLAAKLQQAGSGKVYPVALASTSVND</sequence>
<keyword evidence="3" id="KW-0378">Hydrolase</keyword>
<feature type="domain" description="Helicase ATP-binding" evidence="10">
    <location>
        <begin position="30"/>
        <end position="205"/>
    </location>
</feature>
<keyword evidence="5" id="KW-0067">ATP-binding</keyword>
<dbReference type="RefSeq" id="WP_019823986.1">
    <property type="nucleotide sequence ID" value="NZ_AJZD02000174.1"/>
</dbReference>
<evidence type="ECO:0000256" key="5">
    <source>
        <dbReference type="ARBA" id="ARBA00022840"/>
    </source>
</evidence>
<dbReference type="GO" id="GO:0043138">
    <property type="term" value="F:3'-5' DNA helicase activity"/>
    <property type="evidence" value="ECO:0007669"/>
    <property type="project" value="UniProtKB-EC"/>
</dbReference>
<protein>
    <recommendedName>
        <fullName evidence="9">DNA 3'-5' helicase</fullName>
        <ecNumber evidence="9">5.6.2.4</ecNumber>
    </recommendedName>
</protein>
<dbReference type="InterPro" id="IPR000836">
    <property type="entry name" value="PRTase_dom"/>
</dbReference>
<dbReference type="GO" id="GO:0009378">
    <property type="term" value="F:four-way junction helicase activity"/>
    <property type="evidence" value="ECO:0007669"/>
    <property type="project" value="TreeGrafter"/>
</dbReference>
<reference evidence="12 13" key="1">
    <citation type="journal article" date="2012" name="Science">
        <title>Ecological populations of bacteria act as socially cohesive units of antibiotic production and resistance.</title>
        <authorList>
            <person name="Cordero O.X."/>
            <person name="Wildschutte H."/>
            <person name="Kirkup B."/>
            <person name="Proehl S."/>
            <person name="Ngo L."/>
            <person name="Hussain F."/>
            <person name="Le Roux F."/>
            <person name="Mincer T."/>
            <person name="Polz M.F."/>
        </authorList>
    </citation>
    <scope>NUCLEOTIDE SEQUENCE [LARGE SCALE GENOMIC DNA]</scope>
    <source>
        <strain evidence="12 13">12E03</strain>
    </source>
</reference>
<dbReference type="SMART" id="SM00490">
    <property type="entry name" value="HELICc"/>
    <property type="match status" value="1"/>
</dbReference>
<dbReference type="Pfam" id="PF00271">
    <property type="entry name" value="Helicase_C"/>
    <property type="match status" value="1"/>
</dbReference>
<dbReference type="PANTHER" id="PTHR13710:SF105">
    <property type="entry name" value="ATP-DEPENDENT DNA HELICASE Q1"/>
    <property type="match status" value="1"/>
</dbReference>
<feature type="domain" description="Helicase C-terminal" evidence="11">
    <location>
        <begin position="230"/>
        <end position="386"/>
    </location>
</feature>
<keyword evidence="2" id="KW-0547">Nucleotide-binding</keyword>
<evidence type="ECO:0000313" key="13">
    <source>
        <dbReference type="Proteomes" id="UP000094802"/>
    </source>
</evidence>
<evidence type="ECO:0000259" key="11">
    <source>
        <dbReference type="PROSITE" id="PS51194"/>
    </source>
</evidence>
<dbReference type="Pfam" id="PF00270">
    <property type="entry name" value="DEAD"/>
    <property type="match status" value="1"/>
</dbReference>
<dbReference type="Gene3D" id="3.40.50.300">
    <property type="entry name" value="P-loop containing nucleotide triphosphate hydrolases"/>
    <property type="match status" value="2"/>
</dbReference>
<dbReference type="InterPro" id="IPR014001">
    <property type="entry name" value="Helicase_ATP-bd"/>
</dbReference>
<dbReference type="GO" id="GO:0016787">
    <property type="term" value="F:hydrolase activity"/>
    <property type="evidence" value="ECO:0007669"/>
    <property type="project" value="UniProtKB-KW"/>
</dbReference>
<evidence type="ECO:0000256" key="6">
    <source>
        <dbReference type="ARBA" id="ARBA00023125"/>
    </source>
</evidence>
<dbReference type="GO" id="GO:0006281">
    <property type="term" value="P:DNA repair"/>
    <property type="evidence" value="ECO:0007669"/>
    <property type="project" value="TreeGrafter"/>
</dbReference>
<evidence type="ECO:0000256" key="9">
    <source>
        <dbReference type="ARBA" id="ARBA00034808"/>
    </source>
</evidence>
<dbReference type="InterPro" id="IPR011545">
    <property type="entry name" value="DEAD/DEAH_box_helicase_dom"/>
</dbReference>
<dbReference type="CDD" id="cd06223">
    <property type="entry name" value="PRTases_typeI"/>
    <property type="match status" value="1"/>
</dbReference>
<evidence type="ECO:0000256" key="8">
    <source>
        <dbReference type="ARBA" id="ARBA00034617"/>
    </source>
</evidence>
<evidence type="ECO:0000313" key="12">
    <source>
        <dbReference type="EMBL" id="OEF93169.1"/>
    </source>
</evidence>
<comment type="similarity">
    <text evidence="1">Belongs to the helicase family. RecQ subfamily.</text>
</comment>
<dbReference type="NCBIfam" id="TIGR00614">
    <property type="entry name" value="recQ_fam"/>
    <property type="match status" value="1"/>
</dbReference>
<dbReference type="GO" id="GO:0005737">
    <property type="term" value="C:cytoplasm"/>
    <property type="evidence" value="ECO:0007669"/>
    <property type="project" value="TreeGrafter"/>
</dbReference>
<dbReference type="InterPro" id="IPR029057">
    <property type="entry name" value="PRTase-like"/>
</dbReference>
<organism evidence="12 13">
    <name type="scientific">Vibrio splendidus 12E03</name>
    <dbReference type="NCBI Taxonomy" id="1191305"/>
    <lineage>
        <taxon>Bacteria</taxon>
        <taxon>Pseudomonadati</taxon>
        <taxon>Pseudomonadota</taxon>
        <taxon>Gammaproteobacteria</taxon>
        <taxon>Vibrionales</taxon>
        <taxon>Vibrionaceae</taxon>
        <taxon>Vibrio</taxon>
    </lineage>
</organism>
<comment type="catalytic activity">
    <reaction evidence="8">
        <text>Couples ATP hydrolysis with the unwinding of duplex DNA by translocating in the 3'-5' direction.</text>
        <dbReference type="EC" id="5.6.2.4"/>
    </reaction>
</comment>
<comment type="caution">
    <text evidence="12">The sequence shown here is derived from an EMBL/GenBank/DDBJ whole genome shotgun (WGS) entry which is preliminary data.</text>
</comment>
<dbReference type="GO" id="GO:0003677">
    <property type="term" value="F:DNA binding"/>
    <property type="evidence" value="ECO:0007669"/>
    <property type="project" value="UniProtKB-KW"/>
</dbReference>
<name>A0A1E5FS50_VIBSP</name>
<dbReference type="Proteomes" id="UP000094802">
    <property type="component" value="Unassembled WGS sequence"/>
</dbReference>
<dbReference type="GO" id="GO:0006310">
    <property type="term" value="P:DNA recombination"/>
    <property type="evidence" value="ECO:0007669"/>
    <property type="project" value="InterPro"/>
</dbReference>
<evidence type="ECO:0000259" key="10">
    <source>
        <dbReference type="PROSITE" id="PS51192"/>
    </source>
</evidence>
<dbReference type="InterPro" id="IPR001650">
    <property type="entry name" value="Helicase_C-like"/>
</dbReference>
<gene>
    <name evidence="12" type="ORF">A142_00870</name>
</gene>
<dbReference type="InterPro" id="IPR004589">
    <property type="entry name" value="DNA_helicase_ATP-dep_RecQ"/>
</dbReference>
<keyword evidence="4 12" id="KW-0347">Helicase</keyword>
<evidence type="ECO:0000256" key="7">
    <source>
        <dbReference type="ARBA" id="ARBA00023235"/>
    </source>
</evidence>
<dbReference type="SUPFAM" id="SSF53271">
    <property type="entry name" value="PRTase-like"/>
    <property type="match status" value="1"/>
</dbReference>
<dbReference type="GO" id="GO:0030894">
    <property type="term" value="C:replisome"/>
    <property type="evidence" value="ECO:0007669"/>
    <property type="project" value="TreeGrafter"/>
</dbReference>
<dbReference type="PROSITE" id="PS51192">
    <property type="entry name" value="HELICASE_ATP_BIND_1"/>
    <property type="match status" value="1"/>
</dbReference>
<evidence type="ECO:0000256" key="2">
    <source>
        <dbReference type="ARBA" id="ARBA00022741"/>
    </source>
</evidence>
<dbReference type="Gene3D" id="3.40.50.2020">
    <property type="match status" value="1"/>
</dbReference>
<dbReference type="EMBL" id="AJZD02000174">
    <property type="protein sequence ID" value="OEF93169.1"/>
    <property type="molecule type" value="Genomic_DNA"/>
</dbReference>
<keyword evidence="7" id="KW-0413">Isomerase</keyword>
<dbReference type="SUPFAM" id="SSF52540">
    <property type="entry name" value="P-loop containing nucleoside triphosphate hydrolases"/>
    <property type="match status" value="1"/>
</dbReference>
<evidence type="ECO:0000256" key="3">
    <source>
        <dbReference type="ARBA" id="ARBA00022801"/>
    </source>
</evidence>
<evidence type="ECO:0000256" key="1">
    <source>
        <dbReference type="ARBA" id="ARBA00005446"/>
    </source>
</evidence>
<evidence type="ECO:0000256" key="4">
    <source>
        <dbReference type="ARBA" id="ARBA00022806"/>
    </source>
</evidence>
<dbReference type="AlphaFoldDB" id="A0A1E5FS50"/>
<dbReference type="PROSITE" id="PS00690">
    <property type="entry name" value="DEAH_ATP_HELICASE"/>
    <property type="match status" value="1"/>
</dbReference>
<proteinExistence type="inferred from homology"/>
<dbReference type="PANTHER" id="PTHR13710">
    <property type="entry name" value="DNA HELICASE RECQ FAMILY MEMBER"/>
    <property type="match status" value="1"/>
</dbReference>
<keyword evidence="6" id="KW-0238">DNA-binding</keyword>
<accession>A0A1E5FS50</accession>